<dbReference type="PANTHER" id="PTHR33194">
    <property type="entry name" value="ZINC KNUCKLE DOMAINCONTAINING PROTEIN"/>
    <property type="match status" value="1"/>
</dbReference>
<gene>
    <name evidence="2" type="ORF">APZ42_025350</name>
</gene>
<protein>
    <recommendedName>
        <fullName evidence="4">Peptidase A2 domain-containing protein</fullName>
    </recommendedName>
</protein>
<accession>A0A164T7E2</accession>
<dbReference type="SUPFAM" id="SSF50630">
    <property type="entry name" value="Acid proteases"/>
    <property type="match status" value="1"/>
</dbReference>
<evidence type="ECO:0000313" key="2">
    <source>
        <dbReference type="EMBL" id="KZS10243.1"/>
    </source>
</evidence>
<dbReference type="Pfam" id="PF13650">
    <property type="entry name" value="Asp_protease_2"/>
    <property type="match status" value="1"/>
</dbReference>
<dbReference type="Gene3D" id="2.40.70.10">
    <property type="entry name" value="Acid Proteases"/>
    <property type="match status" value="1"/>
</dbReference>
<comment type="caution">
    <text evidence="2">The sequence shown here is derived from an EMBL/GenBank/DDBJ whole genome shotgun (WGS) entry which is preliminary data.</text>
</comment>
<name>A0A164T7E2_9CRUS</name>
<feature type="region of interest" description="Disordered" evidence="1">
    <location>
        <begin position="22"/>
        <end position="87"/>
    </location>
</feature>
<organism evidence="2 3">
    <name type="scientific">Daphnia magna</name>
    <dbReference type="NCBI Taxonomy" id="35525"/>
    <lineage>
        <taxon>Eukaryota</taxon>
        <taxon>Metazoa</taxon>
        <taxon>Ecdysozoa</taxon>
        <taxon>Arthropoda</taxon>
        <taxon>Crustacea</taxon>
        <taxon>Branchiopoda</taxon>
        <taxon>Diplostraca</taxon>
        <taxon>Cladocera</taxon>
        <taxon>Anomopoda</taxon>
        <taxon>Daphniidae</taxon>
        <taxon>Daphnia</taxon>
    </lineage>
</organism>
<dbReference type="InterPro" id="IPR012337">
    <property type="entry name" value="RNaseH-like_sf"/>
</dbReference>
<feature type="compositionally biased region" description="Acidic residues" evidence="1">
    <location>
        <begin position="57"/>
        <end position="72"/>
    </location>
</feature>
<evidence type="ECO:0008006" key="4">
    <source>
        <dbReference type="Google" id="ProtNLM"/>
    </source>
</evidence>
<reference evidence="2 3" key="1">
    <citation type="submission" date="2016-03" db="EMBL/GenBank/DDBJ databases">
        <title>EvidentialGene: Evidence-directed Construction of Genes on Genomes.</title>
        <authorList>
            <person name="Gilbert D.G."/>
            <person name="Choi J.-H."/>
            <person name="Mockaitis K."/>
            <person name="Colbourne J."/>
            <person name="Pfrender M."/>
        </authorList>
    </citation>
    <scope>NUCLEOTIDE SEQUENCE [LARGE SCALE GENOMIC DNA]</scope>
    <source>
        <strain evidence="2 3">Xinb3</strain>
        <tissue evidence="2">Complete organism</tissue>
    </source>
</reference>
<dbReference type="Proteomes" id="UP000076858">
    <property type="component" value="Unassembled WGS sequence"/>
</dbReference>
<dbReference type="OrthoDB" id="6630171at2759"/>
<sequence>MASYGTTSPPFFNLRIRRKRCENKKKSAYSSMKDGANEPQQEQQPASVRQEYHLTFSEEETERWKDAEEEEGLGEHGEEQPEWDFTDLRRSSNISSNIRGFRAAQKQVGKRHAMAAQIKFQSPTTFGGKDGENVLQWMHRYERIGRYNRWGDDGLHDHVELSLSGAAQKWYSYKEAAGQLTAEWVDDAGPPIVPGVKTQLLEQFKPVKQNRFNEAKLRERKQGIEESTIEYFYEILDSCRRVDPNVTETTKLAHLWRGLKPSLLEKLWSLKPSSCDEFLQEIKRYQEMTSRARHEEWVMGVVGKQTPTTGSERMDRIEKLLEGLMGVVASRNASGAAAQQGERAESQQYRSDNQSILKWTSEDLSAADDTYVATARAPSKKEGHHNNNSNSRCDSLERFRKVIGLVGTQHVDPGLLAWPILKIDIQRMVVLDVLCWGKRVAAVIDTGAGVSVCSSKLVRELGITVTPWRANRLVSVGGKEIQPGGAAMLSVSDGRMTVEGEALVLDGDIDLLLGKDMLEKLGRRMKIGALPEIFIGDIAIGALMEEMMEEAPKLVVQKGCWVPPRSRKVVATQPLDSKGFGKYALVEPSQALQRTKRVSTGKVMVSGVGTIGQMAITNLSDHKQWIEEGTVLGIIEPVTEIKEGDTPVAVATAGAEKKAHREHEFESRIGEGLMPTDRAHYPNNELKHEEKWKSATISSDDEIENYLNLCDSLDKLSFYRIIQQMYKRYNVTLPSSASVERLFSQGGLIFSPRRLNLTDIHFEMLLFLKVNNKIVKDS</sequence>
<proteinExistence type="predicted"/>
<dbReference type="PANTHER" id="PTHR33194:SF4">
    <property type="entry name" value="CCHC-TYPE DOMAIN-CONTAINING PROTEIN"/>
    <property type="match status" value="1"/>
</dbReference>
<dbReference type="EMBL" id="LRGB01001867">
    <property type="protein sequence ID" value="KZS10243.1"/>
    <property type="molecule type" value="Genomic_DNA"/>
</dbReference>
<dbReference type="AlphaFoldDB" id="A0A164T7E2"/>
<keyword evidence="3" id="KW-1185">Reference proteome</keyword>
<evidence type="ECO:0000256" key="1">
    <source>
        <dbReference type="SAM" id="MobiDB-lite"/>
    </source>
</evidence>
<dbReference type="SUPFAM" id="SSF53098">
    <property type="entry name" value="Ribonuclease H-like"/>
    <property type="match status" value="1"/>
</dbReference>
<dbReference type="InterPro" id="IPR021109">
    <property type="entry name" value="Peptidase_aspartic_dom_sf"/>
</dbReference>
<evidence type="ECO:0000313" key="3">
    <source>
        <dbReference type="Proteomes" id="UP000076858"/>
    </source>
</evidence>
<dbReference type="CDD" id="cd00303">
    <property type="entry name" value="retropepsin_like"/>
    <property type="match status" value="1"/>
</dbReference>
<feature type="compositionally biased region" description="Polar residues" evidence="1">
    <location>
        <begin position="38"/>
        <end position="47"/>
    </location>
</feature>